<evidence type="ECO:0000313" key="3">
    <source>
        <dbReference type="Proteomes" id="UP001176961"/>
    </source>
</evidence>
<dbReference type="Proteomes" id="UP001176961">
    <property type="component" value="Unassembled WGS sequence"/>
</dbReference>
<proteinExistence type="predicted"/>
<accession>A0AA36HA91</accession>
<reference evidence="2" key="1">
    <citation type="submission" date="2023-07" db="EMBL/GenBank/DDBJ databases">
        <authorList>
            <consortium name="CYATHOMIX"/>
        </authorList>
    </citation>
    <scope>NUCLEOTIDE SEQUENCE</scope>
    <source>
        <strain evidence="2">N/A</strain>
    </source>
</reference>
<feature type="signal peptide" evidence="1">
    <location>
        <begin position="1"/>
        <end position="24"/>
    </location>
</feature>
<evidence type="ECO:0000313" key="2">
    <source>
        <dbReference type="EMBL" id="CAJ0607045.1"/>
    </source>
</evidence>
<protein>
    <submittedName>
        <fullName evidence="2">Uncharacterized protein</fullName>
    </submittedName>
</protein>
<organism evidence="2 3">
    <name type="scientific">Cylicocyclus nassatus</name>
    <name type="common">Nematode worm</name>
    <dbReference type="NCBI Taxonomy" id="53992"/>
    <lineage>
        <taxon>Eukaryota</taxon>
        <taxon>Metazoa</taxon>
        <taxon>Ecdysozoa</taxon>
        <taxon>Nematoda</taxon>
        <taxon>Chromadorea</taxon>
        <taxon>Rhabditida</taxon>
        <taxon>Rhabditina</taxon>
        <taxon>Rhabditomorpha</taxon>
        <taxon>Strongyloidea</taxon>
        <taxon>Strongylidae</taxon>
        <taxon>Cylicocyclus</taxon>
    </lineage>
</organism>
<dbReference type="PANTHER" id="PTHR36937:SF4">
    <property type="entry name" value="SECRETED PROTEIN"/>
    <property type="match status" value="1"/>
</dbReference>
<evidence type="ECO:0000256" key="1">
    <source>
        <dbReference type="SAM" id="SignalP"/>
    </source>
</evidence>
<dbReference type="EMBL" id="CATQJL010000316">
    <property type="protein sequence ID" value="CAJ0607045.1"/>
    <property type="molecule type" value="Genomic_DNA"/>
</dbReference>
<feature type="chain" id="PRO_5041333572" evidence="1">
    <location>
        <begin position="25"/>
        <end position="317"/>
    </location>
</feature>
<dbReference type="PANTHER" id="PTHR36937">
    <property type="entry name" value="PROTEIN CBG20935-RELATED"/>
    <property type="match status" value="1"/>
</dbReference>
<comment type="caution">
    <text evidence="2">The sequence shown here is derived from an EMBL/GenBank/DDBJ whole genome shotgun (WGS) entry which is preliminary data.</text>
</comment>
<gene>
    <name evidence="2" type="ORF">CYNAS_LOCUS19028</name>
</gene>
<sequence length="317" mass="34903">MNQHLWFMLFLLTIFVLSTEGALGDREYLMRAACQRNPGLSICPKTKDVPLVEPPAIPDVPQRDHGRPSRTLRARDDLAELNKRILEQTKEGGGDEELRAKCLRIAPIAQKHCEKSALTKSNVRRCASYFKDCYRYLEKADPLYSIANAFSSAVNLNFATVDVNGIPHYPINEEGGVGVGVHANIPFGSWGGGYSDHVGVRDYWSQNQEVGANWYEGKYGYKNHWSVPLVQSLGIEGGQHNTVSVPLTKKDLGKVMVDNGYGVGGYYGHNDHVGIDWKKGDVAHNFGVASPFVGAGFNTGQAVTFPSLETFMNAGKK</sequence>
<name>A0AA36HA91_CYLNA</name>
<dbReference type="AlphaFoldDB" id="A0AA36HA91"/>
<keyword evidence="3" id="KW-1185">Reference proteome</keyword>
<keyword evidence="1" id="KW-0732">Signal</keyword>